<dbReference type="Pfam" id="PF01833">
    <property type="entry name" value="TIG"/>
    <property type="match status" value="9"/>
</dbReference>
<feature type="chain" id="PRO_5045520952" evidence="2">
    <location>
        <begin position="30"/>
        <end position="1227"/>
    </location>
</feature>
<dbReference type="SUPFAM" id="SSF81296">
    <property type="entry name" value="E set domains"/>
    <property type="match status" value="10"/>
</dbReference>
<evidence type="ECO:0000256" key="2">
    <source>
        <dbReference type="SAM" id="SignalP"/>
    </source>
</evidence>
<dbReference type="EMBL" id="JAGGLG010000002">
    <property type="protein sequence ID" value="MBP2017026.1"/>
    <property type="molecule type" value="Genomic_DNA"/>
</dbReference>
<dbReference type="PANTHER" id="PTHR46769">
    <property type="entry name" value="POLYCYSTIC KIDNEY AND HEPATIC DISEASE 1 (AUTOSOMAL RECESSIVE)-LIKE 1"/>
    <property type="match status" value="1"/>
</dbReference>
<accession>A0ABS4JQ82</accession>
<dbReference type="CDD" id="cd00102">
    <property type="entry name" value="IPT"/>
    <property type="match status" value="9"/>
</dbReference>
<name>A0ABS4JQ82_9FIRM</name>
<dbReference type="CDD" id="cd00198">
    <property type="entry name" value="vWFA"/>
    <property type="match status" value="1"/>
</dbReference>
<feature type="domain" description="VWFA" evidence="3">
    <location>
        <begin position="70"/>
        <end position="250"/>
    </location>
</feature>
<dbReference type="SMART" id="SM00327">
    <property type="entry name" value="VWA"/>
    <property type="match status" value="1"/>
</dbReference>
<reference evidence="4 5" key="1">
    <citation type="submission" date="2021-03" db="EMBL/GenBank/DDBJ databases">
        <title>Genomic Encyclopedia of Type Strains, Phase IV (KMG-IV): sequencing the most valuable type-strain genomes for metagenomic binning, comparative biology and taxonomic classification.</title>
        <authorList>
            <person name="Goeker M."/>
        </authorList>
    </citation>
    <scope>NUCLEOTIDE SEQUENCE [LARGE SCALE GENOMIC DNA]</scope>
    <source>
        <strain evidence="4 5">DSM 27138</strain>
    </source>
</reference>
<feature type="signal peptide" evidence="2">
    <location>
        <begin position="1"/>
        <end position="29"/>
    </location>
</feature>
<evidence type="ECO:0000256" key="1">
    <source>
        <dbReference type="ARBA" id="ARBA00022729"/>
    </source>
</evidence>
<keyword evidence="1 2" id="KW-0732">Signal</keyword>
<dbReference type="InterPro" id="IPR002909">
    <property type="entry name" value="IPT_dom"/>
</dbReference>
<sequence length="1227" mass="128091">MRSVTRVLSLLLVTVLAVVNLIAAPSAGAADGPVTVTQSAAPSEILAQGEVEVTLSIKGTPPVNVVRPNDVILIIDRSGSMSSENRIQAAKQAAKGFIDLMDLSKHRVGIVDFSTTAAGFPLTTDRDAAKAYIDTLQAQGNTATGDAIDVATQLLADHRPEAQPVIVLMTDGDANVGSPTPYEYAKLKAAEAKSAGIVFYTIALLGVNDDPDTSAPNLLLKEMATTAHHHHFVLGSVGLPEIYARIVHEIGIASAYDVTVSDTVAPEFEIVPDSYMHNIPQPAVSGNTLTWHFLELKDEVLTFTYRIRHKEGARTGKLYVSSKISLSYKDYAGANHWGEAPRASVTVKYPAPVITAVDPDNGSIYGGETIVITGQNFRPGAQVLIDSKQATDVVVAPDRITATVPPGKAGTVPLVVKNDDGQTASASYRYWAAPEVTELAPAEGPLSGGTKVTLRGRYFDQTMQVTFGGVPASATTFIDGTTFTAVTPPGAAPGPVDVVLSKTDGSSLTLPGGFTYLPPDATQPEIFSISPDSGNVAGGDLVELTGRNFAPGARVWFGAKEAQVSAFNGPESVVVKSPAATAPGPVEVVLENPNGQTARVPDGFTYVVPAPVVTNVSPASGSALGGELVIIDGSNISSGATVYFGDQPAQLVNYYGEHRVRVRTPAATRGGPVSVKVVNPDNQEGVWSGQFEYLLPPAPSVTSVNPAEGLVDGGEKVTISGSNFTAGTQVYFGSQPATVQNLTATAITVVTPAAAAAGPVDVRVVDRWDQETVVPDGYTYLEPAPPPAVELSRVEPASGPLAGGQVAYVYGANFASDVRIYFGGAEASVLNYYGADSVRVRTPAGAAPGPVDVRAVNPDGSEAILPAGYTYDAPPPPPDPTVTSISPGEGEASGGTLVTISGSDFEQGLTVWFGGAEATVVNYYGPDRIRVRTPGSSVYGPVDVRIANPSGGETTVVGGFTYLEPPPPPVPELYSLSPDIGVTRGGELVYIDGANLAKGLKVFFGGQEAEVVNYYGPERIRVRAPAVPQPGVVDVRVVNPDGGEAALVQAFTYVPPEVKITSLSPSSGPMEGGTLVVIVGAEFTQASRFYFGGIEATMVNYYGSDRVRVRAPASPVSGPVDVQVVNVDGGEFTLTGGYTYDAPPPPPTPTITGYSAEFKNGAYFIYVDGTNFQQGVKADFNGTLTDPINYYGTTRIRIRVYVSPGTYPLKVVNPDGQESNTILVDLP</sequence>
<protein>
    <submittedName>
        <fullName evidence="4">Uncharacterized protein YegL</fullName>
    </submittedName>
</protein>
<dbReference type="InterPro" id="IPR014756">
    <property type="entry name" value="Ig_E-set"/>
</dbReference>
<dbReference type="InterPro" id="IPR052387">
    <property type="entry name" value="Fibrocystin"/>
</dbReference>
<dbReference type="Gene3D" id="3.40.50.410">
    <property type="entry name" value="von Willebrand factor, type A domain"/>
    <property type="match status" value="1"/>
</dbReference>
<proteinExistence type="predicted"/>
<dbReference type="Pfam" id="PF00092">
    <property type="entry name" value="VWA"/>
    <property type="match status" value="1"/>
</dbReference>
<evidence type="ECO:0000259" key="3">
    <source>
        <dbReference type="PROSITE" id="PS50234"/>
    </source>
</evidence>
<dbReference type="PANTHER" id="PTHR46769:SF2">
    <property type="entry name" value="FIBROCYSTIN-L ISOFORM 2 PRECURSOR-RELATED"/>
    <property type="match status" value="1"/>
</dbReference>
<dbReference type="RefSeq" id="WP_209465178.1">
    <property type="nucleotide sequence ID" value="NZ_JAGGLG010000002.1"/>
</dbReference>
<gene>
    <name evidence="4" type="ORF">J2Z79_000400</name>
</gene>
<keyword evidence="5" id="KW-1185">Reference proteome</keyword>
<dbReference type="PROSITE" id="PS50234">
    <property type="entry name" value="VWFA"/>
    <property type="match status" value="1"/>
</dbReference>
<dbReference type="InterPro" id="IPR002035">
    <property type="entry name" value="VWF_A"/>
</dbReference>
<dbReference type="Gene3D" id="2.60.40.10">
    <property type="entry name" value="Immunoglobulins"/>
    <property type="match status" value="10"/>
</dbReference>
<organism evidence="4 5">
    <name type="scientific">Symbiobacterium terraclitae</name>
    <dbReference type="NCBI Taxonomy" id="557451"/>
    <lineage>
        <taxon>Bacteria</taxon>
        <taxon>Bacillati</taxon>
        <taxon>Bacillota</taxon>
        <taxon>Clostridia</taxon>
        <taxon>Eubacteriales</taxon>
        <taxon>Symbiobacteriaceae</taxon>
        <taxon>Symbiobacterium</taxon>
    </lineage>
</organism>
<dbReference type="Proteomes" id="UP001519289">
    <property type="component" value="Unassembled WGS sequence"/>
</dbReference>
<evidence type="ECO:0000313" key="5">
    <source>
        <dbReference type="Proteomes" id="UP001519289"/>
    </source>
</evidence>
<comment type="caution">
    <text evidence="4">The sequence shown here is derived from an EMBL/GenBank/DDBJ whole genome shotgun (WGS) entry which is preliminary data.</text>
</comment>
<dbReference type="SMART" id="SM00429">
    <property type="entry name" value="IPT"/>
    <property type="match status" value="9"/>
</dbReference>
<dbReference type="InterPro" id="IPR036465">
    <property type="entry name" value="vWFA_dom_sf"/>
</dbReference>
<dbReference type="SUPFAM" id="SSF53300">
    <property type="entry name" value="vWA-like"/>
    <property type="match status" value="1"/>
</dbReference>
<evidence type="ECO:0000313" key="4">
    <source>
        <dbReference type="EMBL" id="MBP2017026.1"/>
    </source>
</evidence>
<dbReference type="InterPro" id="IPR013783">
    <property type="entry name" value="Ig-like_fold"/>
</dbReference>